<evidence type="ECO:0000313" key="2">
    <source>
        <dbReference type="Proteomes" id="UP000001396"/>
    </source>
</evidence>
<dbReference type="FunCoup" id="D3BIM0">
    <property type="interactions" value="5"/>
</dbReference>
<dbReference type="GeneID" id="31363579"/>
<dbReference type="Proteomes" id="UP000001396">
    <property type="component" value="Unassembled WGS sequence"/>
</dbReference>
<dbReference type="AlphaFoldDB" id="D3BIM0"/>
<reference evidence="1 2" key="1">
    <citation type="journal article" date="2011" name="Genome Res.">
        <title>Phylogeny-wide analysis of social amoeba genomes highlights ancient origins for complex intercellular communication.</title>
        <authorList>
            <person name="Heidel A.J."/>
            <person name="Lawal H.M."/>
            <person name="Felder M."/>
            <person name="Schilde C."/>
            <person name="Helps N.R."/>
            <person name="Tunggal B."/>
            <person name="Rivero F."/>
            <person name="John U."/>
            <person name="Schleicher M."/>
            <person name="Eichinger L."/>
            <person name="Platzer M."/>
            <person name="Noegel A.A."/>
            <person name="Schaap P."/>
            <person name="Gloeckner G."/>
        </authorList>
    </citation>
    <scope>NUCLEOTIDE SEQUENCE [LARGE SCALE GENOMIC DNA]</scope>
    <source>
        <strain evidence="2">ATCC 26659 / Pp 5 / PN500</strain>
    </source>
</reference>
<sequence>MNNLFLKQIEAEIQQSKSNGVSYHCLNNDHEQNQHLYSLINLLYRYDVEYEDSEKAQVDNDIPKLKVLLSDFIGQADLSAEDNEYFYRHNRSIFNVRLLKYLKTICDGNLCNFLLNLLYNSCGSSTSSNTVINRNSLTEHYSMVNQSMPIESIVISELIKNGDSKISDQSKYPLMLAIITENPSKVTDLSTHLQDLLSLERHNNDISLSLLFESFSFLSERYIFERSLTNVDTQSILNYLNRLDNQTLIQLGSLLTECIVFRRLETISLLSVYPSKSLEIPYTLECTLSAGATDIKEQLVQKRVEPTLQPLVIKSLALLSSRRGGVFYKMFWSSLLSMDSLDCQSIVCIIKSYLYVFQHTFIPEDYLQFLSSRLPIQSVTPYIGCRNIRKLEKLTNSSIINYSSIIISNNNRNSNNLSNLIIKEIISLAIHHKYSTSKWIVELSTVSKLMHSWCSSILSSSPIPSIHILSEINIGKTYCLFKNAPLHLRNTEFVFIPEKYKQACLVALESLTQLYCIWDEEHVVESIFIEAKNLRNIRFRETDYIGTNNKDDNDDDNDDEEDDKLVTCIGMFSYFDREGNFCEEQQYDESYSFSYEIRYKAPHFMKQFIRHYDNDRLESIVYDGDGFEIQAKKLLETLEQQEFKSIKSLKLKIISAEIEIPMVNHDQLTNNIINLYSFKPNDDKGSIIFE</sequence>
<comment type="caution">
    <text evidence="1">The sequence shown here is derived from an EMBL/GenBank/DDBJ whole genome shotgun (WGS) entry which is preliminary data.</text>
</comment>
<name>D3BIM0_HETP5</name>
<dbReference type="EMBL" id="ADBJ01000037">
    <property type="protein sequence ID" value="EFA78644.1"/>
    <property type="molecule type" value="Genomic_DNA"/>
</dbReference>
<organism evidence="1 2">
    <name type="scientific">Heterostelium pallidum (strain ATCC 26659 / Pp 5 / PN500)</name>
    <name type="common">Cellular slime mold</name>
    <name type="synonym">Polysphondylium pallidum</name>
    <dbReference type="NCBI Taxonomy" id="670386"/>
    <lineage>
        <taxon>Eukaryota</taxon>
        <taxon>Amoebozoa</taxon>
        <taxon>Evosea</taxon>
        <taxon>Eumycetozoa</taxon>
        <taxon>Dictyostelia</taxon>
        <taxon>Acytosteliales</taxon>
        <taxon>Acytosteliaceae</taxon>
        <taxon>Heterostelium</taxon>
    </lineage>
</organism>
<dbReference type="RefSeq" id="XP_020430768.1">
    <property type="nucleotide sequence ID" value="XM_020578929.1"/>
</dbReference>
<accession>D3BIM0</accession>
<proteinExistence type="predicted"/>
<evidence type="ECO:0000313" key="1">
    <source>
        <dbReference type="EMBL" id="EFA78644.1"/>
    </source>
</evidence>
<keyword evidence="2" id="KW-1185">Reference proteome</keyword>
<dbReference type="InParanoid" id="D3BIM0"/>
<gene>
    <name evidence="1" type="ORF">PPL_08099</name>
</gene>
<protein>
    <submittedName>
        <fullName evidence="1">Uncharacterized protein</fullName>
    </submittedName>
</protein>